<keyword evidence="6 12" id="KW-0812">Transmembrane</keyword>
<evidence type="ECO:0000256" key="10">
    <source>
        <dbReference type="ARBA" id="ARBA00023136"/>
    </source>
</evidence>
<keyword evidence="9 12" id="KW-0333">Golgi apparatus</keyword>
<organism evidence="15 16">
    <name type="scientific">Dreissena polymorpha</name>
    <name type="common">Zebra mussel</name>
    <name type="synonym">Mytilus polymorpha</name>
    <dbReference type="NCBI Taxonomy" id="45954"/>
    <lineage>
        <taxon>Eukaryota</taxon>
        <taxon>Metazoa</taxon>
        <taxon>Spiralia</taxon>
        <taxon>Lophotrochozoa</taxon>
        <taxon>Mollusca</taxon>
        <taxon>Bivalvia</taxon>
        <taxon>Autobranchia</taxon>
        <taxon>Heteroconchia</taxon>
        <taxon>Euheterodonta</taxon>
        <taxon>Imparidentia</taxon>
        <taxon>Neoheterodontei</taxon>
        <taxon>Myida</taxon>
        <taxon>Dreissenoidea</taxon>
        <taxon>Dreissenidae</taxon>
        <taxon>Dreissena</taxon>
    </lineage>
</organism>
<dbReference type="FunFam" id="3.40.50.11660:FF:000004">
    <property type="entry name" value="Glycoprotein 3-alpha-L-fucosyltransferase A"/>
    <property type="match status" value="1"/>
</dbReference>
<comment type="similarity">
    <text evidence="3 12">Belongs to the glycosyltransferase 10 family.</text>
</comment>
<dbReference type="PANTHER" id="PTHR48438">
    <property type="entry name" value="ALPHA-(1,3)-FUCOSYLTRANSFERASE C-RELATED"/>
    <property type="match status" value="1"/>
</dbReference>
<dbReference type="Gene3D" id="3.40.50.11660">
    <property type="entry name" value="Glycosyl transferase family 10, C-terminal domain"/>
    <property type="match status" value="1"/>
</dbReference>
<evidence type="ECO:0000256" key="4">
    <source>
        <dbReference type="ARBA" id="ARBA00022676"/>
    </source>
</evidence>
<dbReference type="InterPro" id="IPR055270">
    <property type="entry name" value="Glyco_tran_10_C"/>
</dbReference>
<keyword evidence="16" id="KW-1185">Reference proteome</keyword>
<keyword evidence="4 12" id="KW-0328">Glycosyltransferase</keyword>
<keyword evidence="11" id="KW-0325">Glycoprotein</keyword>
<keyword evidence="8" id="KW-1133">Transmembrane helix</keyword>
<evidence type="ECO:0000256" key="9">
    <source>
        <dbReference type="ARBA" id="ARBA00023034"/>
    </source>
</evidence>
<keyword evidence="10" id="KW-0472">Membrane</keyword>
<name>A0A9D4MU17_DREPO</name>
<dbReference type="InterPro" id="IPR031481">
    <property type="entry name" value="Glyco_tran_10_N"/>
</dbReference>
<evidence type="ECO:0000256" key="2">
    <source>
        <dbReference type="ARBA" id="ARBA00004922"/>
    </source>
</evidence>
<evidence type="ECO:0000256" key="11">
    <source>
        <dbReference type="ARBA" id="ARBA00023180"/>
    </source>
</evidence>
<gene>
    <name evidence="15" type="ORF">DPMN_006456</name>
</gene>
<dbReference type="AlphaFoldDB" id="A0A9D4MU17"/>
<comment type="pathway">
    <text evidence="2">Protein modification; protein glycosylation.</text>
</comment>
<dbReference type="Pfam" id="PF00852">
    <property type="entry name" value="Glyco_transf_10"/>
    <property type="match status" value="1"/>
</dbReference>
<sequence length="421" mass="48842">MGTEKLSRGNIGYNFTTAAAVTVIKTGFNATLAAKKLKNSQYSLSSDIKEYPSMLNKQVVWPDKDFYENDRIVNQLQHIPDWVAKAGERKEEIPLKKILLFNGLSNWDLKRGRQTFIDQKCTVNTCEVTDNREALKDADAVLFHHSPQAMRSNRSPNQVWILFMLESPYHTPGLFSYANQFNWTATYRHDSDIVAPYEKFVPFSESVRTLPQNKSYATGKTKKVAWFVSNCGARNTRLEYAKELGKYIDVDIYGACGSLQCLRSETKCYDMLNSDYKFYLSFENSNCRDYITEKFFVTGLQHEVIPIVMGGAPEDYARASPPHSFIHVDDFQSPEELAKYLRMLDENDDLYNAYFRWKGTGSFINTFFWCRICAMLHDTSRASNVYRDLEKWWRGPEVCIGQDSWRQHQRTSKYIVEDYLL</sequence>
<protein>
    <recommendedName>
        <fullName evidence="12">Fucosyltransferase</fullName>
        <ecNumber evidence="12">2.4.1.-</ecNumber>
    </recommendedName>
</protein>
<dbReference type="InterPro" id="IPR001503">
    <property type="entry name" value="Glyco_trans_10"/>
</dbReference>
<dbReference type="PANTHER" id="PTHR48438:SF1">
    <property type="entry name" value="ALPHA-(1,3)-FUCOSYLTRANSFERASE C-RELATED"/>
    <property type="match status" value="1"/>
</dbReference>
<evidence type="ECO:0000256" key="12">
    <source>
        <dbReference type="RuleBase" id="RU003832"/>
    </source>
</evidence>
<dbReference type="Proteomes" id="UP000828390">
    <property type="component" value="Unassembled WGS sequence"/>
</dbReference>
<dbReference type="GO" id="GO:0000139">
    <property type="term" value="C:Golgi membrane"/>
    <property type="evidence" value="ECO:0007669"/>
    <property type="project" value="UniProtKB-SubCell"/>
</dbReference>
<dbReference type="SUPFAM" id="SSF53756">
    <property type="entry name" value="UDP-Glycosyltransferase/glycogen phosphorylase"/>
    <property type="match status" value="1"/>
</dbReference>
<dbReference type="GO" id="GO:0008417">
    <property type="term" value="F:fucosyltransferase activity"/>
    <property type="evidence" value="ECO:0007669"/>
    <property type="project" value="InterPro"/>
</dbReference>
<evidence type="ECO:0000256" key="1">
    <source>
        <dbReference type="ARBA" id="ARBA00004323"/>
    </source>
</evidence>
<feature type="domain" description="Fucosyltransferase N-terminal" evidence="14">
    <location>
        <begin position="97"/>
        <end position="197"/>
    </location>
</feature>
<evidence type="ECO:0000313" key="16">
    <source>
        <dbReference type="Proteomes" id="UP000828390"/>
    </source>
</evidence>
<proteinExistence type="inferred from homology"/>
<evidence type="ECO:0000313" key="15">
    <source>
        <dbReference type="EMBL" id="KAH3882516.1"/>
    </source>
</evidence>
<evidence type="ECO:0000259" key="14">
    <source>
        <dbReference type="Pfam" id="PF17039"/>
    </source>
</evidence>
<feature type="domain" description="Fucosyltransferase C-terminal" evidence="13">
    <location>
        <begin position="219"/>
        <end position="392"/>
    </location>
</feature>
<evidence type="ECO:0000256" key="5">
    <source>
        <dbReference type="ARBA" id="ARBA00022679"/>
    </source>
</evidence>
<dbReference type="EC" id="2.4.1.-" evidence="12"/>
<evidence type="ECO:0000256" key="8">
    <source>
        <dbReference type="ARBA" id="ARBA00022989"/>
    </source>
</evidence>
<evidence type="ECO:0000256" key="3">
    <source>
        <dbReference type="ARBA" id="ARBA00008919"/>
    </source>
</evidence>
<keyword evidence="5 12" id="KW-0808">Transferase</keyword>
<dbReference type="EMBL" id="JAIWYP010000001">
    <property type="protein sequence ID" value="KAH3882516.1"/>
    <property type="molecule type" value="Genomic_DNA"/>
</dbReference>
<evidence type="ECO:0000256" key="6">
    <source>
        <dbReference type="ARBA" id="ARBA00022692"/>
    </source>
</evidence>
<reference evidence="15" key="1">
    <citation type="journal article" date="2019" name="bioRxiv">
        <title>The Genome of the Zebra Mussel, Dreissena polymorpha: A Resource for Invasive Species Research.</title>
        <authorList>
            <person name="McCartney M.A."/>
            <person name="Auch B."/>
            <person name="Kono T."/>
            <person name="Mallez S."/>
            <person name="Zhang Y."/>
            <person name="Obille A."/>
            <person name="Becker A."/>
            <person name="Abrahante J.E."/>
            <person name="Garbe J."/>
            <person name="Badalamenti J.P."/>
            <person name="Herman A."/>
            <person name="Mangelson H."/>
            <person name="Liachko I."/>
            <person name="Sullivan S."/>
            <person name="Sone E.D."/>
            <person name="Koren S."/>
            <person name="Silverstein K.A.T."/>
            <person name="Beckman K.B."/>
            <person name="Gohl D.M."/>
        </authorList>
    </citation>
    <scope>NUCLEOTIDE SEQUENCE</scope>
    <source>
        <strain evidence="15">Duluth1</strain>
        <tissue evidence="15">Whole animal</tissue>
    </source>
</reference>
<evidence type="ECO:0000256" key="7">
    <source>
        <dbReference type="ARBA" id="ARBA00022968"/>
    </source>
</evidence>
<dbReference type="GO" id="GO:0032580">
    <property type="term" value="C:Golgi cisterna membrane"/>
    <property type="evidence" value="ECO:0007669"/>
    <property type="project" value="UniProtKB-SubCell"/>
</dbReference>
<comment type="caution">
    <text evidence="15">The sequence shown here is derived from an EMBL/GenBank/DDBJ whole genome shotgun (WGS) entry which is preliminary data.</text>
</comment>
<evidence type="ECO:0000259" key="13">
    <source>
        <dbReference type="Pfam" id="PF00852"/>
    </source>
</evidence>
<accession>A0A9D4MU17</accession>
<dbReference type="InterPro" id="IPR038577">
    <property type="entry name" value="GT10-like_C_sf"/>
</dbReference>
<comment type="subcellular location">
    <subcellularLocation>
        <location evidence="1">Golgi apparatus membrane</location>
        <topology evidence="1">Single-pass type II membrane protein</topology>
    </subcellularLocation>
    <subcellularLocation>
        <location evidence="12">Golgi apparatus</location>
        <location evidence="12">Golgi stack membrane</location>
        <topology evidence="12">Single-pass type II membrane protein</topology>
    </subcellularLocation>
</comment>
<dbReference type="Pfam" id="PF17039">
    <property type="entry name" value="Glyco_tran_10_N"/>
    <property type="match status" value="1"/>
</dbReference>
<reference evidence="15" key="2">
    <citation type="submission" date="2020-11" db="EMBL/GenBank/DDBJ databases">
        <authorList>
            <person name="McCartney M.A."/>
            <person name="Auch B."/>
            <person name="Kono T."/>
            <person name="Mallez S."/>
            <person name="Becker A."/>
            <person name="Gohl D.M."/>
            <person name="Silverstein K.A.T."/>
            <person name="Koren S."/>
            <person name="Bechman K.B."/>
            <person name="Herman A."/>
            <person name="Abrahante J.E."/>
            <person name="Garbe J."/>
        </authorList>
    </citation>
    <scope>NUCLEOTIDE SEQUENCE</scope>
    <source>
        <strain evidence="15">Duluth1</strain>
        <tissue evidence="15">Whole animal</tissue>
    </source>
</reference>
<keyword evidence="7" id="KW-0735">Signal-anchor</keyword>